<feature type="compositionally biased region" description="Polar residues" evidence="7">
    <location>
        <begin position="1347"/>
        <end position="1371"/>
    </location>
</feature>
<feature type="compositionally biased region" description="Polar residues" evidence="7">
    <location>
        <begin position="1454"/>
        <end position="1479"/>
    </location>
</feature>
<keyword evidence="6" id="KW-0472">Membrane</keyword>
<dbReference type="EMBL" id="JAGDFM010000263">
    <property type="protein sequence ID" value="KAG7381064.1"/>
    <property type="molecule type" value="Genomic_DNA"/>
</dbReference>
<dbReference type="GO" id="GO:0070971">
    <property type="term" value="C:endoplasmic reticulum exit site"/>
    <property type="evidence" value="ECO:0007669"/>
    <property type="project" value="TreeGrafter"/>
</dbReference>
<feature type="region of interest" description="Disordered" evidence="7">
    <location>
        <begin position="1957"/>
        <end position="1977"/>
    </location>
</feature>
<sequence length="2907" mass="300144">MDGGRGFFSAAGSTPPAGAPTGGLGAAATRARPVSAGTRLRQKPASAAAHQDFFASLGIDSASRGRTGSSASTSSNRSYSSLSMRPASASGPGSATSSSSAGWRPPPIGGLGSQRAAPPPPMPTSGSLSVAAVSRSSTTTIVSGGGLIVAGATSAASAPPPAAPAARVTTTTSTTTPVPKPTQLFSMEDAEELYSDDGWNCDSPSTVLSNPTEEADTKAATTAAAVDAPDEFAWGDDDDAFASSVATAAVPPTQPPPFEMPGATEAPASGAFETEDEIPNPPAPQAPPAASSFYVNSSSNAFETKNFTATSQETASPFEPAHVQSTAPPPASVPPTAFSTDVAHNAVETKTSAAVQDARSPFEQTQAESTPLPPPAATSSTFFSAESAPNAFETTSFSANQAPPQAAPPVEASISNEAHHQGEEWDRHEESVVSGSTTMVMNESSTVNMMSVTTTTTTTIQTDTFVAPPVELASPGGAAGEFWGGGDEDELFDHDDHADEEWDETIKDQTSSMQNRTLRSSGNSHAEPSAPAFPNQDTSFSLPSQSPPPTAPADVAPTKQEEASAFNYSAPGLSGETKIPSKGEEMISEATHETAAAPPVTPPKAESTQEMKPATSLDTESSPFSSAIAESASQGSDPNVFPGAPRSARFLHTPTGTGGPFGRVPSPQGNDNAGFQEEFSGAAVLTTHDAQQAAHGSLAFTDGGAQDSYTESTESSGRWDAGSLHAGGHGQPSFEKQANQHDDGTHHNTRQGQSDEEERDSVVSFSGENSFFPSAGRPSSLYGGSQSSFASHRMYQSSVASTDHDGSSIASFGVSSAGATFGGSERVSEGGAFSDGTVSETPSMVDSSNASTAFGTDFPSVSEGQFSAPGTTIGGSDNASDGGFSDGNASETTSMCESVNTNPRFVSEFSASTGHYVTETVGRRGEQESFASSPPESNSVAAFGNSAPPASSMFGGDDSSATANPFASSPSAFPPSQRETSAPPVSASADSSLGHQSESAVQEENIQSAASLFGATAGADVPNPFSSFGASPAAPAAEAKPVEEHELPTSDAGDLFGSVPPSSGFESSFAQPVQHSYNSSYQTHDQSYDQAGRGGYSDSHSSALNSTQSQFASSSPFDRPAAAVSSSSPFQSQSASNYSSADPFASRGATQHGFGNSTPTADSVLTRSGDYNSHSGTGHTTSSQFGGGAQASADTIFGGYSRSDSSTAPAAGRLGQQSSGPTASYGGDQSYSQHAHSTTTTYSDQGSVGASTVSDHFGGVHARSAASTFSGHSYGQSSGAGAGASAAGLSRQSSTSSFTSNSAQREASGYGGQNHYSQRSAPGTPDNFGQRSAASAFASGSPAQPSHGSQQDSQYGSRQFGQRSTPGTPDNYSHHSAAEAFGSSSPAEQSYGGHQDYSYSHYGQNSAHGASGGFGDHTRSSSSASADVFFGRPSAPTGVSASSASSDFDGDRVTTPSTGSVHQQPPVQTRTQPSFSRSGSNASSYAEHHSAHVSASATAMRPSAHSHDLNTSYGSVENASFSRNASSSSMSRYGSDLSFQPQKNVQQHEDSAPAHPPVDSNSFFGGAPSAPNDATASSFFGSSSQDSSGVQTPQPKEPNDFGIPGVQAAHQLVPPPQQEQELYSQSESAHPEFSGEYFGASPATFPTPAAGAIPTTNVEPTNSVGEMEMTSAMPSDVGQHESGNFGEAPAASTGANAGGSSIVTTEQEASPFAHEQDANRPQAFNGFSDSSSQGFGGRQPSTDFFSSSPAPAPQPVAATASYQFEQTGYNAQQQQQQQQQQMHGAAPASLQFPATHSLNQHTSAAGISASYDEGGLHVPAAHPGNYFDAGAPGVGTSSSANYSQPQAQQRQQQYHQYQQQEQQPQHHAATGYGYHGGAGDIQSRVTGYDDVSQHEYGATSTQQGSHPVATPVVKTSNKYKDPCVAPPSCLASFGFGGNVVTMFPKRKLRLNIAGSSYRNSPRGAAPPSEFENSGNGELRKGPVNLYRMDQLHLKDKEFEQMDMFPGPLTEDVSDEAILEYLDDRLKSSEAPTSAAEVEDENNRLLLGVLRVLVKCNGKLRSDPGTLNPSDPDSPEAQLIALLSESCKRRCGNQPPTFPAPRKVQSVTHPDLILKHANQLRELLLVGDRKGAVSAAMAAHMWPEAMLIASFTDKEEYRRALRTYLEETYATGDPCRALFLSFADQQEKSVQEPKRLLQTNAQQPAESLVLSGWVSHAQVLLANRTADTNKILTELGDRLWNEVNAIAAAHVCYLLAGIQVEAPMPTSKMALLGGDHLTPTEARFYVSPGAVQRTEVYEWAQKHSKGASANLMIPFQGYKLIYAMLLADHGKLETAFKYVTSMLTVIKAVTATMKPGASMYLEGMKNQLTVLDDRLRQHLGQDRVASVSASTSRGGSRKQGKWGLGSALSMMGKIVNRVVEGNDSSTAVPAGPTATTPGGLYANEATPPAASYPSTPSVTAPASSPAPSYPQLHAQQTPPPHAQMTPPTSSHGLSPVPAGSYGHATPPTSQGSAPSSSNGYNRTSVAAPTGPYSRPGVSGIPSSGPFSGNGRPSPHHPQSSGPFSGNGRPGASGPFSNNGPGSQKHGTVPLMRSQHSMEPPGSNHSTHSNSSFNGMHPAPMNNAPQYPPQHPPSMQQQQQQPPSSQTSQYSQHSTHSQDMPTAHLAAFQKPAPLDVSGGTSFSSQPKTLAAGLAAEVAASLPPMDHATMSGPSSDKGKASPKFKSGKKPARSKTPPPSGSSKGSGSGWLSGLSSFIATKMNPEAKVAKLGEQMDAYYDETSKRWVFPGETAAEEPTMPTAPPTGPMPGSAPGSSATGMPPMSTNSAPGSMSSGPAPSDDPLAALMAPPPSHMLMKKDPLAAMMAPPARTGVYGGRRGGSTAQRKPPRPQFAMFKPSAASAGPAPDEPST</sequence>
<dbReference type="GO" id="GO:0070973">
    <property type="term" value="P:protein localization to endoplasmic reticulum exit site"/>
    <property type="evidence" value="ECO:0007669"/>
    <property type="project" value="TreeGrafter"/>
</dbReference>
<evidence type="ECO:0000313" key="10">
    <source>
        <dbReference type="EMBL" id="KAG7381064.1"/>
    </source>
</evidence>
<feature type="compositionally biased region" description="Polar residues" evidence="7">
    <location>
        <begin position="1397"/>
        <end position="1408"/>
    </location>
</feature>
<feature type="domain" description="Sec16 Sec23-binding" evidence="8">
    <location>
        <begin position="2119"/>
        <end position="2386"/>
    </location>
</feature>
<feature type="compositionally biased region" description="Low complexity" evidence="7">
    <location>
        <begin position="2631"/>
        <end position="2656"/>
    </location>
</feature>
<dbReference type="GO" id="GO:0015031">
    <property type="term" value="P:protein transport"/>
    <property type="evidence" value="ECO:0007669"/>
    <property type="project" value="UniProtKB-KW"/>
</dbReference>
<evidence type="ECO:0000256" key="1">
    <source>
        <dbReference type="ARBA" id="ARBA00004240"/>
    </source>
</evidence>
<feature type="region of interest" description="Disordered" evidence="7">
    <location>
        <begin position="1269"/>
        <end position="1511"/>
    </location>
</feature>
<feature type="compositionally biased region" description="Polar residues" evidence="7">
    <location>
        <begin position="2676"/>
        <end position="2685"/>
    </location>
</feature>
<feature type="compositionally biased region" description="Low complexity" evidence="7">
    <location>
        <begin position="377"/>
        <end position="389"/>
    </location>
</feature>
<feature type="compositionally biased region" description="Low complexity" evidence="7">
    <location>
        <begin position="1618"/>
        <end position="1628"/>
    </location>
</feature>
<feature type="compositionally biased region" description="Low complexity" evidence="7">
    <location>
        <begin position="1740"/>
        <end position="1755"/>
    </location>
</feature>
<evidence type="ECO:0000259" key="9">
    <source>
        <dbReference type="Pfam" id="PF12932"/>
    </source>
</evidence>
<feature type="compositionally biased region" description="Low complexity" evidence="7">
    <location>
        <begin position="1173"/>
        <end position="1184"/>
    </location>
</feature>
<dbReference type="GO" id="GO:0016192">
    <property type="term" value="P:vesicle-mediated transport"/>
    <property type="evidence" value="ECO:0007669"/>
    <property type="project" value="UniProtKB-KW"/>
</dbReference>
<feature type="compositionally biased region" description="Low complexity" evidence="7">
    <location>
        <begin position="164"/>
        <end position="177"/>
    </location>
</feature>
<feature type="compositionally biased region" description="Low complexity" evidence="7">
    <location>
        <begin position="959"/>
        <end position="992"/>
    </location>
</feature>
<feature type="compositionally biased region" description="Polar residues" evidence="7">
    <location>
        <begin position="2573"/>
        <end position="2584"/>
    </location>
</feature>
<dbReference type="CDD" id="cd09233">
    <property type="entry name" value="ACE1-Sec16-like"/>
    <property type="match status" value="1"/>
</dbReference>
<feature type="compositionally biased region" description="Polar residues" evidence="7">
    <location>
        <begin position="929"/>
        <end position="940"/>
    </location>
</feature>
<evidence type="ECO:0000256" key="7">
    <source>
        <dbReference type="SAM" id="MobiDB-lite"/>
    </source>
</evidence>
<dbReference type="GO" id="GO:0007030">
    <property type="term" value="P:Golgi organization"/>
    <property type="evidence" value="ECO:0007669"/>
    <property type="project" value="TreeGrafter"/>
</dbReference>
<evidence type="ECO:0000313" key="11">
    <source>
        <dbReference type="Proteomes" id="UP000694044"/>
    </source>
</evidence>
<feature type="compositionally biased region" description="Low complexity" evidence="7">
    <location>
        <begin position="1525"/>
        <end position="1538"/>
    </location>
</feature>
<keyword evidence="3 6" id="KW-0813">Transport</keyword>
<feature type="region of interest" description="Disordered" evidence="7">
    <location>
        <begin position="471"/>
        <end position="899"/>
    </location>
</feature>
<feature type="compositionally biased region" description="Low complexity" evidence="7">
    <location>
        <begin position="2425"/>
        <end position="2469"/>
    </location>
</feature>
<feature type="compositionally biased region" description="Polar residues" evidence="7">
    <location>
        <begin position="1098"/>
        <end position="1116"/>
    </location>
</feature>
<feature type="compositionally biased region" description="Low complexity" evidence="7">
    <location>
        <begin position="1270"/>
        <end position="1305"/>
    </location>
</feature>
<dbReference type="Pfam" id="PF12932">
    <property type="entry name" value="Sec16"/>
    <property type="match status" value="1"/>
</dbReference>
<evidence type="ECO:0000256" key="3">
    <source>
        <dbReference type="ARBA" id="ARBA00022448"/>
    </source>
</evidence>
<feature type="compositionally biased region" description="Polar residues" evidence="7">
    <location>
        <begin position="707"/>
        <end position="716"/>
    </location>
</feature>
<accession>A0A8T1VNW9</accession>
<comment type="similarity">
    <text evidence="2 6">Belongs to the SEC16 family.</text>
</comment>
<feature type="compositionally biased region" description="Low complexity" evidence="7">
    <location>
        <begin position="1030"/>
        <end position="1039"/>
    </location>
</feature>
<keyword evidence="4 6" id="KW-0256">Endoplasmic reticulum</keyword>
<feature type="region of interest" description="Disordered" evidence="7">
    <location>
        <begin position="2421"/>
        <end position="2685"/>
    </location>
</feature>
<feature type="compositionally biased region" description="Low complexity" evidence="7">
    <location>
        <begin position="2804"/>
        <end position="2843"/>
    </location>
</feature>
<feature type="compositionally biased region" description="Low complexity" evidence="7">
    <location>
        <begin position="1844"/>
        <end position="1872"/>
    </location>
</feature>
<comment type="subcellular location">
    <subcellularLocation>
        <location evidence="1">Endoplasmic reticulum</location>
    </subcellularLocation>
</comment>
<keyword evidence="6" id="KW-0653">Protein transport</keyword>
<feature type="region of interest" description="Disordered" evidence="7">
    <location>
        <begin position="1021"/>
        <end position="1255"/>
    </location>
</feature>
<dbReference type="InterPro" id="IPR024340">
    <property type="entry name" value="Sec16_CCD"/>
</dbReference>
<feature type="region of interest" description="Disordered" evidence="7">
    <location>
        <begin position="2863"/>
        <end position="2907"/>
    </location>
</feature>
<keyword evidence="5 6" id="KW-0931">ER-Golgi transport</keyword>
<feature type="region of interest" description="Disordered" evidence="7">
    <location>
        <begin position="2785"/>
        <end position="2851"/>
    </location>
</feature>
<feature type="compositionally biased region" description="Polar residues" evidence="7">
    <location>
        <begin position="862"/>
        <end position="879"/>
    </location>
</feature>
<feature type="compositionally biased region" description="Polar residues" evidence="7">
    <location>
        <begin position="782"/>
        <end position="801"/>
    </location>
</feature>
<proteinExistence type="inferred from homology"/>
<dbReference type="PANTHER" id="PTHR13402">
    <property type="entry name" value="RGPR-RELATED"/>
    <property type="match status" value="1"/>
</dbReference>
<feature type="compositionally biased region" description="Polar residues" evidence="7">
    <location>
        <begin position="1654"/>
        <end position="1664"/>
    </location>
</feature>
<feature type="compositionally biased region" description="Polar residues" evidence="7">
    <location>
        <begin position="887"/>
        <end position="899"/>
    </location>
</feature>
<feature type="compositionally biased region" description="Low complexity" evidence="7">
    <location>
        <begin position="61"/>
        <end position="102"/>
    </location>
</feature>
<feature type="compositionally biased region" description="Polar residues" evidence="7">
    <location>
        <begin position="993"/>
        <end position="1006"/>
    </location>
</feature>
<evidence type="ECO:0000256" key="2">
    <source>
        <dbReference type="ARBA" id="ARBA00005927"/>
    </source>
</evidence>
<feature type="region of interest" description="Disordered" evidence="7">
    <location>
        <begin position="917"/>
        <end position="1006"/>
    </location>
</feature>
<evidence type="ECO:0000256" key="5">
    <source>
        <dbReference type="ARBA" id="ARBA00022892"/>
    </source>
</evidence>
<feature type="compositionally biased region" description="Basic residues" evidence="7">
    <location>
        <begin position="2717"/>
        <end position="2729"/>
    </location>
</feature>
<feature type="domain" description="Sec16 central conserved" evidence="9">
    <location>
        <begin position="1930"/>
        <end position="2057"/>
    </location>
</feature>
<dbReference type="GO" id="GO:0012507">
    <property type="term" value="C:ER to Golgi transport vesicle membrane"/>
    <property type="evidence" value="ECO:0007669"/>
    <property type="project" value="TreeGrafter"/>
</dbReference>
<feature type="compositionally biased region" description="Low complexity" evidence="7">
    <location>
        <begin position="1724"/>
        <end position="1733"/>
    </location>
</feature>
<feature type="compositionally biased region" description="Polar residues" evidence="7">
    <location>
        <begin position="2505"/>
        <end position="2525"/>
    </location>
</feature>
<feature type="compositionally biased region" description="Polar residues" evidence="7">
    <location>
        <begin position="763"/>
        <end position="772"/>
    </location>
</feature>
<feature type="compositionally biased region" description="Low complexity" evidence="7">
    <location>
        <begin position="1573"/>
        <end position="1592"/>
    </location>
</feature>
<feature type="region of interest" description="Disordered" evidence="7">
    <location>
        <begin position="243"/>
        <end position="393"/>
    </location>
</feature>
<feature type="compositionally biased region" description="Polar residues" evidence="7">
    <location>
        <begin position="1060"/>
        <end position="1089"/>
    </location>
</feature>
<feature type="compositionally biased region" description="Low complexity" evidence="7">
    <location>
        <begin position="1328"/>
        <end position="1346"/>
    </location>
</feature>
<dbReference type="Pfam" id="PF12931">
    <property type="entry name" value="TPR_Sec16"/>
    <property type="match status" value="1"/>
</dbReference>
<reference evidence="10" key="1">
    <citation type="submission" date="2021-02" db="EMBL/GenBank/DDBJ databases">
        <authorList>
            <person name="Palmer J.M."/>
        </authorList>
    </citation>
    <scope>NUCLEOTIDE SEQUENCE</scope>
    <source>
        <strain evidence="10">SCRP734</strain>
    </source>
</reference>
<comment type="caution">
    <text evidence="10">The sequence shown here is derived from an EMBL/GenBank/DDBJ whole genome shotgun (WGS) entry which is preliminary data.</text>
</comment>
<dbReference type="Proteomes" id="UP000694044">
    <property type="component" value="Unassembled WGS sequence"/>
</dbReference>
<name>A0A8T1VNW9_9STRA</name>
<organism evidence="10 11">
    <name type="scientific">Phytophthora pseudosyringae</name>
    <dbReference type="NCBI Taxonomy" id="221518"/>
    <lineage>
        <taxon>Eukaryota</taxon>
        <taxon>Sar</taxon>
        <taxon>Stramenopiles</taxon>
        <taxon>Oomycota</taxon>
        <taxon>Peronosporomycetes</taxon>
        <taxon>Peronosporales</taxon>
        <taxon>Peronosporaceae</taxon>
        <taxon>Phytophthora</taxon>
    </lineage>
</organism>
<dbReference type="PANTHER" id="PTHR13402:SF6">
    <property type="entry name" value="SECRETORY 16, ISOFORM I"/>
    <property type="match status" value="1"/>
</dbReference>
<feature type="compositionally biased region" description="Low complexity" evidence="7">
    <location>
        <begin position="1688"/>
        <end position="1701"/>
    </location>
</feature>
<feature type="region of interest" description="Disordered" evidence="7">
    <location>
        <begin position="1525"/>
        <end position="1701"/>
    </location>
</feature>
<feature type="compositionally biased region" description="Low complexity" evidence="7">
    <location>
        <begin position="2785"/>
        <end position="2795"/>
    </location>
</feature>
<evidence type="ECO:0000259" key="8">
    <source>
        <dbReference type="Pfam" id="PF12931"/>
    </source>
</evidence>
<feature type="compositionally biased region" description="Polar residues" evidence="7">
    <location>
        <begin position="293"/>
        <end position="315"/>
    </location>
</feature>
<feature type="compositionally biased region" description="Acidic residues" evidence="7">
    <location>
        <begin position="486"/>
        <end position="503"/>
    </location>
</feature>
<feature type="compositionally biased region" description="Low complexity" evidence="7">
    <location>
        <begin position="2601"/>
        <end position="2610"/>
    </location>
</feature>
<feature type="compositionally biased region" description="Low complexity" evidence="7">
    <location>
        <begin position="593"/>
        <end position="606"/>
    </location>
</feature>
<feature type="compositionally biased region" description="Low complexity" evidence="7">
    <location>
        <begin position="1772"/>
        <end position="1781"/>
    </location>
</feature>
<protein>
    <recommendedName>
        <fullName evidence="6">Protein transport protein sec16</fullName>
    </recommendedName>
</protein>
<feature type="region of interest" description="Disordered" evidence="7">
    <location>
        <begin position="2699"/>
        <end position="2749"/>
    </location>
</feature>
<feature type="region of interest" description="Disordered" evidence="7">
    <location>
        <begin position="1822"/>
        <end position="1884"/>
    </location>
</feature>
<feature type="compositionally biased region" description="Polar residues" evidence="7">
    <location>
        <begin position="616"/>
        <end position="625"/>
    </location>
</feature>
<feature type="compositionally biased region" description="Polar residues" evidence="7">
    <location>
        <begin position="535"/>
        <end position="544"/>
    </location>
</feature>
<feature type="compositionally biased region" description="Low complexity" evidence="7">
    <location>
        <begin position="1121"/>
        <end position="1141"/>
    </location>
</feature>
<feature type="compositionally biased region" description="Polar residues" evidence="7">
    <location>
        <begin position="808"/>
        <end position="818"/>
    </location>
</feature>
<feature type="region of interest" description="Disordered" evidence="7">
    <location>
        <begin position="1767"/>
        <end position="1787"/>
    </location>
</feature>
<feature type="region of interest" description="Disordered" evidence="7">
    <location>
        <begin position="1720"/>
        <end position="1755"/>
    </location>
</feature>
<evidence type="ECO:0000256" key="6">
    <source>
        <dbReference type="RuleBase" id="RU364101"/>
    </source>
</evidence>
<keyword evidence="11" id="KW-1185">Reference proteome</keyword>
<feature type="compositionally biased region" description="Polar residues" evidence="7">
    <location>
        <begin position="1215"/>
        <end position="1254"/>
    </location>
</feature>
<feature type="region of interest" description="Disordered" evidence="7">
    <location>
        <begin position="154"/>
        <end position="182"/>
    </location>
</feature>
<gene>
    <name evidence="10" type="primary">SEC16B</name>
    <name evidence="10" type="ORF">PHYPSEUDO_006498</name>
</gene>
<feature type="compositionally biased region" description="Polar residues" evidence="7">
    <location>
        <begin position="1153"/>
        <end position="1172"/>
    </location>
</feature>
<evidence type="ECO:0000256" key="4">
    <source>
        <dbReference type="ARBA" id="ARBA00022824"/>
    </source>
</evidence>
<dbReference type="InterPro" id="IPR024298">
    <property type="entry name" value="Sec16_Sec23-bd"/>
</dbReference>
<feature type="region of interest" description="Disordered" evidence="7">
    <location>
        <begin position="1"/>
        <end position="131"/>
    </location>
</feature>
<feature type="region of interest" description="Disordered" evidence="7">
    <location>
        <begin position="2380"/>
        <end position="2402"/>
    </location>
</feature>
<dbReference type="OrthoDB" id="8918678at2759"/>
<feature type="compositionally biased region" description="Polar residues" evidence="7">
    <location>
        <begin position="508"/>
        <end position="526"/>
    </location>
</feature>
<feature type="compositionally biased region" description="Polar residues" evidence="7">
    <location>
        <begin position="836"/>
        <end position="854"/>
    </location>
</feature>